<dbReference type="HOGENOM" id="CLU_2816768_0_0_1"/>
<proteinExistence type="predicted"/>
<keyword evidence="2" id="KW-1185">Reference proteome</keyword>
<protein>
    <submittedName>
        <fullName evidence="1">Uncharacterized protein</fullName>
    </submittedName>
</protein>
<accession>A0A0E0DU98</accession>
<dbReference type="AlphaFoldDB" id="A0A0E0DU98"/>
<evidence type="ECO:0000313" key="1">
    <source>
        <dbReference type="EnsemblPlants" id="OMERI05G21480.1"/>
    </source>
</evidence>
<dbReference type="EnsemblPlants" id="OMERI05G21480.1">
    <property type="protein sequence ID" value="OMERI05G21480.1"/>
    <property type="gene ID" value="OMERI05G21480"/>
</dbReference>
<dbReference type="Proteomes" id="UP000008021">
    <property type="component" value="Chromosome 5"/>
</dbReference>
<reference evidence="1" key="2">
    <citation type="submission" date="2018-05" db="EMBL/GenBank/DDBJ databases">
        <title>OmerRS3 (Oryza meridionalis Reference Sequence Version 3).</title>
        <authorList>
            <person name="Zhang J."/>
            <person name="Kudrna D."/>
            <person name="Lee S."/>
            <person name="Talag J."/>
            <person name="Welchert J."/>
            <person name="Wing R.A."/>
        </authorList>
    </citation>
    <scope>NUCLEOTIDE SEQUENCE [LARGE SCALE GENOMIC DNA]</scope>
    <source>
        <strain evidence="1">cv. OR44</strain>
    </source>
</reference>
<evidence type="ECO:0000313" key="2">
    <source>
        <dbReference type="Proteomes" id="UP000008021"/>
    </source>
</evidence>
<organism evidence="1">
    <name type="scientific">Oryza meridionalis</name>
    <dbReference type="NCBI Taxonomy" id="40149"/>
    <lineage>
        <taxon>Eukaryota</taxon>
        <taxon>Viridiplantae</taxon>
        <taxon>Streptophyta</taxon>
        <taxon>Embryophyta</taxon>
        <taxon>Tracheophyta</taxon>
        <taxon>Spermatophyta</taxon>
        <taxon>Magnoliopsida</taxon>
        <taxon>Liliopsida</taxon>
        <taxon>Poales</taxon>
        <taxon>Poaceae</taxon>
        <taxon>BOP clade</taxon>
        <taxon>Oryzoideae</taxon>
        <taxon>Oryzeae</taxon>
        <taxon>Oryzinae</taxon>
        <taxon>Oryza</taxon>
    </lineage>
</organism>
<name>A0A0E0DU98_9ORYZ</name>
<reference evidence="1" key="1">
    <citation type="submission" date="2015-04" db="UniProtKB">
        <authorList>
            <consortium name="EnsemblPlants"/>
        </authorList>
    </citation>
    <scope>IDENTIFICATION</scope>
</reference>
<dbReference type="Gramene" id="OMERI05G21480.1">
    <property type="protein sequence ID" value="OMERI05G21480.1"/>
    <property type="gene ID" value="OMERI05G21480"/>
</dbReference>
<sequence length="67" mass="7222">MICSFTASFSSSLQCWEKWTWRRSRDGAAASTTARIHVASQRGGTSATSSLLRLGISRKGLSGTTQI</sequence>